<feature type="compositionally biased region" description="Low complexity" evidence="2">
    <location>
        <begin position="394"/>
        <end position="410"/>
    </location>
</feature>
<accession>A0A0M9FY89</accession>
<dbReference type="InterPro" id="IPR013762">
    <property type="entry name" value="Integrase-like_cat_sf"/>
</dbReference>
<feature type="region of interest" description="Disordered" evidence="2">
    <location>
        <begin position="163"/>
        <end position="303"/>
    </location>
</feature>
<comment type="caution">
    <text evidence="3">The sequence shown here is derived from an EMBL/GenBank/DDBJ whole genome shotgun (WGS) entry which is preliminary data.</text>
</comment>
<feature type="region of interest" description="Disordered" evidence="2">
    <location>
        <begin position="387"/>
        <end position="437"/>
    </location>
</feature>
<dbReference type="Gene3D" id="1.10.443.10">
    <property type="entry name" value="Intergrase catalytic core"/>
    <property type="match status" value="1"/>
</dbReference>
<sequence length="952" mass="105841">MVYLAPERVKTLVEKVRRQGVLYFPIFVMKHWIAGVLTTYDSAPSPVVEEKLRSVFARVWPGLRMVKGQCPRQERYSDDCGLYMTANFFLHHLQARLVDRRDLPRCLRRLLYAAKKHNPPVEYFHEKMRKVLTSHPVSRCDRFYDEIERAPWKRETRSWAQRVAGPAVHTGGAAPRKAPARRQAARRTASAAAPAARRARAETARTQTARARQPTAATTARARQSATTPRAAVQRGARRSDVTNPPPTPQRPPARRPTRAEREAEDEAVLRRLEAAPVQQPETVPARVQRTRRERSVGDAPGRPVAGWADETLAKANRSARKVYEGVIDHLWAATALAMCGDGVPRGLGDSALNMQRMRHGLRELQPYSVQEMLKLLHKRVHVLDRAGATPGQNSNSSSRSGSSSSSSEAGDSEGDAGEGGFVFRPEDGGAATRDLGPGVDECYLVRGARLGRLPSQVGRYEFVLGARLTQAPRDMDGVRYPSYYELTRSAEEATVGAYIRHGMTHYRLANAHRVSRNAERYVPVPRSAQQREEENDVPDEEGDVRNLEAQPLSPLRRREHWPGDGAEGATREGPAREADGYADMDGNISAEATRALEDLRAAPLNMQGRPLTGTEEAEACPRNWFLFSTKPPHVSQLAWNAVRPDTREHHLRWLARIKAMSSERLRMSLPCACIDLIMATARARRWKWATTSKAFAGVAGALRDLPLYSTQRRGIRLQDDPEWRSAFGSVQRYMRESVPDAPPFLTLQQVRSVLDRLRLPHPRAALFLAMMWGFAARACDIATLRAKDVTVFPSNGPPPQPEGAPPLSMRQRKAADPGLRVTITVRRGKGAKKRGPYPVPSVLTREMGAVLQELLVQRRPSEELFAPHTEQLRRLVASELGRVLKGAQLPSVRKGALRCMAEAGVPSRDLMVISGHAKPTTLLRYLGYGQQPTAEAEAARAGASRALFPTP</sequence>
<name>A0A0M9FY89_LEPPY</name>
<dbReference type="VEuPathDB" id="TriTrypDB:LpyrH10_14_2410"/>
<evidence type="ECO:0000313" key="4">
    <source>
        <dbReference type="Proteomes" id="UP000037923"/>
    </source>
</evidence>
<keyword evidence="4" id="KW-1185">Reference proteome</keyword>
<dbReference type="InterPro" id="IPR011010">
    <property type="entry name" value="DNA_brk_join_enz"/>
</dbReference>
<dbReference type="AlphaFoldDB" id="A0A0M9FY89"/>
<reference evidence="3 4" key="1">
    <citation type="submission" date="2015-07" db="EMBL/GenBank/DDBJ databases">
        <title>High-quality genome of monoxenous trypanosomatid Leptomonas pyrrhocoris.</title>
        <authorList>
            <person name="Flegontov P."/>
            <person name="Butenko A."/>
            <person name="Firsov S."/>
            <person name="Vlcek C."/>
            <person name="Logacheva M.D."/>
            <person name="Field M."/>
            <person name="Filatov D."/>
            <person name="Flegontova O."/>
            <person name="Gerasimov E."/>
            <person name="Jackson A.P."/>
            <person name="Kelly S."/>
            <person name="Opperdoes F."/>
            <person name="O'Reilly A."/>
            <person name="Votypka J."/>
            <person name="Yurchenko V."/>
            <person name="Lukes J."/>
        </authorList>
    </citation>
    <scope>NUCLEOTIDE SEQUENCE [LARGE SCALE GENOMIC DNA]</scope>
    <source>
        <strain evidence="3">H10</strain>
    </source>
</reference>
<proteinExistence type="predicted"/>
<gene>
    <name evidence="3" type="ORF">ABB37_06526</name>
</gene>
<dbReference type="OrthoDB" id="274450at2759"/>
<dbReference type="GO" id="GO:0015074">
    <property type="term" value="P:DNA integration"/>
    <property type="evidence" value="ECO:0007669"/>
    <property type="project" value="InterPro"/>
</dbReference>
<evidence type="ECO:0000313" key="3">
    <source>
        <dbReference type="EMBL" id="KPA78423.1"/>
    </source>
</evidence>
<feature type="compositionally biased region" description="Acidic residues" evidence="2">
    <location>
        <begin position="534"/>
        <end position="543"/>
    </location>
</feature>
<dbReference type="GeneID" id="26906815"/>
<dbReference type="RefSeq" id="XP_015656862.1">
    <property type="nucleotide sequence ID" value="XM_015804884.1"/>
</dbReference>
<feature type="compositionally biased region" description="Pro residues" evidence="2">
    <location>
        <begin position="796"/>
        <end position="805"/>
    </location>
</feature>
<dbReference type="GO" id="GO:0003677">
    <property type="term" value="F:DNA binding"/>
    <property type="evidence" value="ECO:0007669"/>
    <property type="project" value="InterPro"/>
</dbReference>
<dbReference type="SUPFAM" id="SSF56349">
    <property type="entry name" value="DNA breaking-rejoining enzymes"/>
    <property type="match status" value="1"/>
</dbReference>
<dbReference type="Proteomes" id="UP000037923">
    <property type="component" value="Unassembled WGS sequence"/>
</dbReference>
<feature type="region of interest" description="Disordered" evidence="2">
    <location>
        <begin position="794"/>
        <end position="816"/>
    </location>
</feature>
<protein>
    <submittedName>
        <fullName evidence="3">TATE DNA Transposon</fullName>
    </submittedName>
</protein>
<feature type="compositionally biased region" description="Basic and acidic residues" evidence="2">
    <location>
        <begin position="258"/>
        <end position="274"/>
    </location>
</feature>
<keyword evidence="1" id="KW-0233">DNA recombination</keyword>
<feature type="region of interest" description="Disordered" evidence="2">
    <location>
        <begin position="520"/>
        <end position="584"/>
    </location>
</feature>
<dbReference type="OMA" id="THYRLAN"/>
<evidence type="ECO:0000256" key="1">
    <source>
        <dbReference type="ARBA" id="ARBA00023172"/>
    </source>
</evidence>
<feature type="compositionally biased region" description="Low complexity" evidence="2">
    <location>
        <begin position="186"/>
        <end position="196"/>
    </location>
</feature>
<dbReference type="EMBL" id="LGTL01000014">
    <property type="protein sequence ID" value="KPA78423.1"/>
    <property type="molecule type" value="Genomic_DNA"/>
</dbReference>
<organism evidence="3 4">
    <name type="scientific">Leptomonas pyrrhocoris</name>
    <name type="common">Firebug parasite</name>
    <dbReference type="NCBI Taxonomy" id="157538"/>
    <lineage>
        <taxon>Eukaryota</taxon>
        <taxon>Discoba</taxon>
        <taxon>Euglenozoa</taxon>
        <taxon>Kinetoplastea</taxon>
        <taxon>Metakinetoplastina</taxon>
        <taxon>Trypanosomatida</taxon>
        <taxon>Trypanosomatidae</taxon>
        <taxon>Leishmaniinae</taxon>
        <taxon>Leptomonas</taxon>
    </lineage>
</organism>
<dbReference type="GO" id="GO:0006310">
    <property type="term" value="P:DNA recombination"/>
    <property type="evidence" value="ECO:0007669"/>
    <property type="project" value="UniProtKB-KW"/>
</dbReference>
<feature type="compositionally biased region" description="Low complexity" evidence="2">
    <location>
        <begin position="204"/>
        <end position="232"/>
    </location>
</feature>
<evidence type="ECO:0000256" key="2">
    <source>
        <dbReference type="SAM" id="MobiDB-lite"/>
    </source>
</evidence>
<feature type="compositionally biased region" description="Basic and acidic residues" evidence="2">
    <location>
        <begin position="570"/>
        <end position="580"/>
    </location>
</feature>